<evidence type="ECO:0000256" key="2">
    <source>
        <dbReference type="ARBA" id="ARBA00004496"/>
    </source>
</evidence>
<feature type="compositionally biased region" description="Polar residues" evidence="9">
    <location>
        <begin position="256"/>
        <end position="267"/>
    </location>
</feature>
<evidence type="ECO:0000256" key="5">
    <source>
        <dbReference type="ARBA" id="ARBA00022491"/>
    </source>
</evidence>
<evidence type="ECO:0000256" key="8">
    <source>
        <dbReference type="ARBA" id="ARBA00023242"/>
    </source>
</evidence>
<keyword evidence="6" id="KW-0805">Transcription regulation</keyword>
<evidence type="ECO:0000313" key="11">
    <source>
        <dbReference type="Proteomes" id="UP000800097"/>
    </source>
</evidence>
<keyword evidence="11" id="KW-1185">Reference proteome</keyword>
<name>A0A6A6JEM0_WESOR</name>
<dbReference type="AlphaFoldDB" id="A0A6A6JEM0"/>
<protein>
    <submittedName>
        <fullName evidence="10">Uncharacterized protein</fullName>
    </submittedName>
</protein>
<feature type="region of interest" description="Disordered" evidence="9">
    <location>
        <begin position="1"/>
        <end position="72"/>
    </location>
</feature>
<sequence length="390" mass="42068">MSASTPRRPSMSANNTPLASPGRRVLGDVTARAVNTPSKQTNNGRLFEEQRARSPLKQAQTYSPLGLEDKENALSGNAGKAIGRKRSIDEVEGTGYVACGGTTIMPTGVRNEAFPMTSKVRVLAETTPNLELANRRDSRGSTTEPESPPSMEQPSQETADTNRSFSNLVDWGECASQPTDAAVVETAPETKEPSKADLLRLRLGFATYKVKTNQISKPSKEILSTWDVEVETECPVSSTSTITPTTTVTAPGIPSITVSPARQNQPKPSSPLHVKANLDPGRPVAKLSAAPILLPTAYSSRMIYDYHANVPSSPPTHDVLPKCVSPEQVMSPTRPIYRTPAMRRIREDEYGDEDDGDDKEERRAGGGELTSSVVKGRAAMGLLELNSGRR</sequence>
<dbReference type="Pfam" id="PF08528">
    <property type="entry name" value="Whi5"/>
    <property type="match status" value="1"/>
</dbReference>
<reference evidence="10" key="1">
    <citation type="journal article" date="2020" name="Stud. Mycol.">
        <title>101 Dothideomycetes genomes: a test case for predicting lifestyles and emergence of pathogens.</title>
        <authorList>
            <person name="Haridas S."/>
            <person name="Albert R."/>
            <person name="Binder M."/>
            <person name="Bloem J."/>
            <person name="Labutti K."/>
            <person name="Salamov A."/>
            <person name="Andreopoulos B."/>
            <person name="Baker S."/>
            <person name="Barry K."/>
            <person name="Bills G."/>
            <person name="Bluhm B."/>
            <person name="Cannon C."/>
            <person name="Castanera R."/>
            <person name="Culley D."/>
            <person name="Daum C."/>
            <person name="Ezra D."/>
            <person name="Gonzalez J."/>
            <person name="Henrissat B."/>
            <person name="Kuo A."/>
            <person name="Liang C."/>
            <person name="Lipzen A."/>
            <person name="Lutzoni F."/>
            <person name="Magnuson J."/>
            <person name="Mondo S."/>
            <person name="Nolan M."/>
            <person name="Ohm R."/>
            <person name="Pangilinan J."/>
            <person name="Park H.-J."/>
            <person name="Ramirez L."/>
            <person name="Alfaro M."/>
            <person name="Sun H."/>
            <person name="Tritt A."/>
            <person name="Yoshinaga Y."/>
            <person name="Zwiers L.-H."/>
            <person name="Turgeon B."/>
            <person name="Goodwin S."/>
            <person name="Spatafora J."/>
            <person name="Crous P."/>
            <person name="Grigoriev I."/>
        </authorList>
    </citation>
    <scope>NUCLEOTIDE SEQUENCE</scope>
    <source>
        <strain evidence="10">CBS 379.55</strain>
    </source>
</reference>
<evidence type="ECO:0000256" key="3">
    <source>
        <dbReference type="ARBA" id="ARBA00006922"/>
    </source>
</evidence>
<feature type="compositionally biased region" description="Low complexity" evidence="9">
    <location>
        <begin position="237"/>
        <end position="249"/>
    </location>
</feature>
<dbReference type="InterPro" id="IPR013734">
    <property type="entry name" value="TF_Nrm1/Whi5"/>
</dbReference>
<keyword evidence="4" id="KW-0963">Cytoplasm</keyword>
<dbReference type="OrthoDB" id="5345625at2759"/>
<feature type="compositionally biased region" description="Polar residues" evidence="9">
    <location>
        <begin position="33"/>
        <end position="44"/>
    </location>
</feature>
<evidence type="ECO:0000313" key="10">
    <source>
        <dbReference type="EMBL" id="KAF2273619.1"/>
    </source>
</evidence>
<keyword evidence="5" id="KW-0678">Repressor</keyword>
<accession>A0A6A6JEM0</accession>
<feature type="compositionally biased region" description="Low complexity" evidence="9">
    <location>
        <begin position="141"/>
        <end position="158"/>
    </location>
</feature>
<feature type="region of interest" description="Disordered" evidence="9">
    <location>
        <begin position="125"/>
        <end position="161"/>
    </location>
</feature>
<dbReference type="GO" id="GO:0005737">
    <property type="term" value="C:cytoplasm"/>
    <property type="evidence" value="ECO:0007669"/>
    <property type="project" value="UniProtKB-SubCell"/>
</dbReference>
<dbReference type="RefSeq" id="XP_033651158.1">
    <property type="nucleotide sequence ID" value="XM_033801710.1"/>
</dbReference>
<evidence type="ECO:0000256" key="1">
    <source>
        <dbReference type="ARBA" id="ARBA00004123"/>
    </source>
</evidence>
<evidence type="ECO:0000256" key="7">
    <source>
        <dbReference type="ARBA" id="ARBA00023163"/>
    </source>
</evidence>
<organism evidence="10 11">
    <name type="scientific">Westerdykella ornata</name>
    <dbReference type="NCBI Taxonomy" id="318751"/>
    <lineage>
        <taxon>Eukaryota</taxon>
        <taxon>Fungi</taxon>
        <taxon>Dikarya</taxon>
        <taxon>Ascomycota</taxon>
        <taxon>Pezizomycotina</taxon>
        <taxon>Dothideomycetes</taxon>
        <taxon>Pleosporomycetidae</taxon>
        <taxon>Pleosporales</taxon>
        <taxon>Sporormiaceae</taxon>
        <taxon>Westerdykella</taxon>
    </lineage>
</organism>
<dbReference type="GeneID" id="54554885"/>
<feature type="compositionally biased region" description="Polar residues" evidence="9">
    <location>
        <begin position="1"/>
        <end position="18"/>
    </location>
</feature>
<dbReference type="EMBL" id="ML986508">
    <property type="protein sequence ID" value="KAF2273619.1"/>
    <property type="molecule type" value="Genomic_DNA"/>
</dbReference>
<evidence type="ECO:0000256" key="9">
    <source>
        <dbReference type="SAM" id="MobiDB-lite"/>
    </source>
</evidence>
<comment type="subcellular location">
    <subcellularLocation>
        <location evidence="2">Cytoplasm</location>
    </subcellularLocation>
    <subcellularLocation>
        <location evidence="1">Nucleus</location>
    </subcellularLocation>
</comment>
<keyword evidence="8" id="KW-0539">Nucleus</keyword>
<gene>
    <name evidence="10" type="ORF">EI97DRAFT_469360</name>
</gene>
<evidence type="ECO:0000256" key="4">
    <source>
        <dbReference type="ARBA" id="ARBA00022490"/>
    </source>
</evidence>
<evidence type="ECO:0000256" key="6">
    <source>
        <dbReference type="ARBA" id="ARBA00023015"/>
    </source>
</evidence>
<proteinExistence type="inferred from homology"/>
<keyword evidence="7" id="KW-0804">Transcription</keyword>
<comment type="similarity">
    <text evidence="3">Belongs to the WHI5/NRM1 family.</text>
</comment>
<feature type="compositionally biased region" description="Acidic residues" evidence="9">
    <location>
        <begin position="349"/>
        <end position="358"/>
    </location>
</feature>
<dbReference type="GO" id="GO:0005634">
    <property type="term" value="C:nucleus"/>
    <property type="evidence" value="ECO:0007669"/>
    <property type="project" value="UniProtKB-SubCell"/>
</dbReference>
<dbReference type="Proteomes" id="UP000800097">
    <property type="component" value="Unassembled WGS sequence"/>
</dbReference>
<feature type="region of interest" description="Disordered" evidence="9">
    <location>
        <begin position="237"/>
        <end position="272"/>
    </location>
</feature>
<feature type="region of interest" description="Disordered" evidence="9">
    <location>
        <begin position="340"/>
        <end position="373"/>
    </location>
</feature>